<evidence type="ECO:0000256" key="1">
    <source>
        <dbReference type="SAM" id="Coils"/>
    </source>
</evidence>
<accession>A0ABW2AIY8</accession>
<feature type="coiled-coil region" evidence="1">
    <location>
        <begin position="92"/>
        <end position="119"/>
    </location>
</feature>
<dbReference type="InterPro" id="IPR046229">
    <property type="entry name" value="TnpC-like"/>
</dbReference>
<feature type="region of interest" description="Disordered" evidence="2">
    <location>
        <begin position="68"/>
        <end position="88"/>
    </location>
</feature>
<evidence type="ECO:0000256" key="2">
    <source>
        <dbReference type="SAM" id="MobiDB-lite"/>
    </source>
</evidence>
<proteinExistence type="predicted"/>
<sequence length="130" mass="14683">MRADNSRHLARAARTRAEQTRRRAILAVRHLTRTGQPLTVTTLAKEASVSRSWLYTQPDLLEQIHAQQHRTPTRSTVPARQAASDPSLKQRLQIANQRIRDLQADNQQLRDALAQALGDHRATRPATTPD</sequence>
<dbReference type="EMBL" id="JBHSWH010000001">
    <property type="protein sequence ID" value="MFC6706816.1"/>
    <property type="molecule type" value="Genomic_DNA"/>
</dbReference>
<dbReference type="Proteomes" id="UP001596298">
    <property type="component" value="Unassembled WGS sequence"/>
</dbReference>
<evidence type="ECO:0000313" key="3">
    <source>
        <dbReference type="EMBL" id="MFC6706816.1"/>
    </source>
</evidence>
<evidence type="ECO:0000313" key="4">
    <source>
        <dbReference type="Proteomes" id="UP001596298"/>
    </source>
</evidence>
<reference evidence="4" key="1">
    <citation type="journal article" date="2019" name="Int. J. Syst. Evol. Microbiol.">
        <title>The Global Catalogue of Microorganisms (GCM) 10K type strain sequencing project: providing services to taxonomists for standard genome sequencing and annotation.</title>
        <authorList>
            <consortium name="The Broad Institute Genomics Platform"/>
            <consortium name="The Broad Institute Genome Sequencing Center for Infectious Disease"/>
            <person name="Wu L."/>
            <person name="Ma J."/>
        </authorList>
    </citation>
    <scope>NUCLEOTIDE SEQUENCE [LARGE SCALE GENOMIC DNA]</scope>
    <source>
        <strain evidence="4">CCUG 58127</strain>
    </source>
</reference>
<dbReference type="RefSeq" id="WP_382403499.1">
    <property type="nucleotide sequence ID" value="NZ_JBHSWH010000001.1"/>
</dbReference>
<organism evidence="3 4">
    <name type="scientific">Flexivirga alba</name>
    <dbReference type="NCBI Taxonomy" id="702742"/>
    <lineage>
        <taxon>Bacteria</taxon>
        <taxon>Bacillati</taxon>
        <taxon>Actinomycetota</taxon>
        <taxon>Actinomycetes</taxon>
        <taxon>Micrococcales</taxon>
        <taxon>Dermacoccaceae</taxon>
        <taxon>Flexivirga</taxon>
    </lineage>
</organism>
<comment type="caution">
    <text evidence="3">The sequence shown here is derived from an EMBL/GenBank/DDBJ whole genome shotgun (WGS) entry which is preliminary data.</text>
</comment>
<keyword evidence="1" id="KW-0175">Coiled coil</keyword>
<gene>
    <name evidence="3" type="ORF">ACFQDH_16520</name>
</gene>
<dbReference type="Pfam" id="PF19776">
    <property type="entry name" value="DUF6262"/>
    <property type="match status" value="1"/>
</dbReference>
<protein>
    <submittedName>
        <fullName evidence="3">DUF6262 family protein</fullName>
    </submittedName>
</protein>
<name>A0ABW2AIY8_9MICO</name>
<keyword evidence="4" id="KW-1185">Reference proteome</keyword>